<feature type="region of interest" description="Disordered" evidence="1">
    <location>
        <begin position="1"/>
        <end position="57"/>
    </location>
</feature>
<organism evidence="2 3">
    <name type="scientific">Desulfoprunum benzoelyticum</name>
    <dbReference type="NCBI Taxonomy" id="1506996"/>
    <lineage>
        <taxon>Bacteria</taxon>
        <taxon>Pseudomonadati</taxon>
        <taxon>Thermodesulfobacteriota</taxon>
        <taxon>Desulfobulbia</taxon>
        <taxon>Desulfobulbales</taxon>
        <taxon>Desulfobulbaceae</taxon>
        <taxon>Desulfoprunum</taxon>
    </lineage>
</organism>
<dbReference type="Proteomes" id="UP000539642">
    <property type="component" value="Unassembled WGS sequence"/>
</dbReference>
<dbReference type="AlphaFoldDB" id="A0A840UNH2"/>
<evidence type="ECO:0000313" key="2">
    <source>
        <dbReference type="EMBL" id="MBB5347322.1"/>
    </source>
</evidence>
<reference evidence="2 3" key="1">
    <citation type="submission" date="2020-08" db="EMBL/GenBank/DDBJ databases">
        <title>Genomic Encyclopedia of Type Strains, Phase IV (KMG-IV): sequencing the most valuable type-strain genomes for metagenomic binning, comparative biology and taxonomic classification.</title>
        <authorList>
            <person name="Goeker M."/>
        </authorList>
    </citation>
    <scope>NUCLEOTIDE SEQUENCE [LARGE SCALE GENOMIC DNA]</scope>
    <source>
        <strain evidence="2 3">DSM 28570</strain>
    </source>
</reference>
<keyword evidence="3" id="KW-1185">Reference proteome</keyword>
<dbReference type="RefSeq" id="WP_183348967.1">
    <property type="nucleotide sequence ID" value="NZ_JACHEO010000003.1"/>
</dbReference>
<protein>
    <submittedName>
        <fullName evidence="2">Uncharacterized protein</fullName>
    </submittedName>
</protein>
<dbReference type="EMBL" id="JACHEO010000003">
    <property type="protein sequence ID" value="MBB5347322.1"/>
    <property type="molecule type" value="Genomic_DNA"/>
</dbReference>
<gene>
    <name evidence="2" type="ORF">HNQ81_001035</name>
</gene>
<accession>A0A840UNH2</accession>
<comment type="caution">
    <text evidence="2">The sequence shown here is derived from an EMBL/GenBank/DDBJ whole genome shotgun (WGS) entry which is preliminary data.</text>
</comment>
<name>A0A840UNH2_9BACT</name>
<evidence type="ECO:0000256" key="1">
    <source>
        <dbReference type="SAM" id="MobiDB-lite"/>
    </source>
</evidence>
<evidence type="ECO:0000313" key="3">
    <source>
        <dbReference type="Proteomes" id="UP000539642"/>
    </source>
</evidence>
<feature type="compositionally biased region" description="Basic and acidic residues" evidence="1">
    <location>
        <begin position="1"/>
        <end position="35"/>
    </location>
</feature>
<proteinExistence type="predicted"/>
<sequence>MIREETRHDERKETGGTTCRDDRRHPLRRVLDREGQGAAMTNRMTRLVRPAGDRRQR</sequence>